<proteinExistence type="predicted"/>
<keyword evidence="6" id="KW-1185">Reference proteome</keyword>
<dbReference type="Pfam" id="PF01381">
    <property type="entry name" value="HTH_3"/>
    <property type="match status" value="1"/>
</dbReference>
<dbReference type="PANTHER" id="PTHR46797">
    <property type="entry name" value="HTH-TYPE TRANSCRIPTIONAL REGULATOR"/>
    <property type="match status" value="1"/>
</dbReference>
<dbReference type="InterPro" id="IPR001387">
    <property type="entry name" value="Cro/C1-type_HTH"/>
</dbReference>
<reference evidence="5 6" key="1">
    <citation type="submission" date="2016-11" db="EMBL/GenBank/DDBJ databases">
        <authorList>
            <person name="Jaros S."/>
            <person name="Januszkiewicz K."/>
            <person name="Wedrychowicz H."/>
        </authorList>
    </citation>
    <scope>NUCLEOTIDE SEQUENCE [LARGE SCALE GENOMIC DNA]</scope>
    <source>
        <strain evidence="5 6">DSM 17459</strain>
    </source>
</reference>
<accession>A0A1M4Y0A2</accession>
<dbReference type="EMBL" id="FQVI01000010">
    <property type="protein sequence ID" value="SHE99118.1"/>
    <property type="molecule type" value="Genomic_DNA"/>
</dbReference>
<keyword evidence="3" id="KW-0804">Transcription</keyword>
<dbReference type="GO" id="GO:0003700">
    <property type="term" value="F:DNA-binding transcription factor activity"/>
    <property type="evidence" value="ECO:0007669"/>
    <property type="project" value="TreeGrafter"/>
</dbReference>
<keyword evidence="1" id="KW-0805">Transcription regulation</keyword>
<dbReference type="SMART" id="SM00530">
    <property type="entry name" value="HTH_XRE"/>
    <property type="match status" value="1"/>
</dbReference>
<dbReference type="AlphaFoldDB" id="A0A1M4Y0A2"/>
<sequence length="80" mass="9195">MEEKQTEIWSRIGANLRNCRQVQGLTQEELGNRLGVTRNYICSLEKGKCNPTVERIWKISKILDVSMETILRGTEDAVED</sequence>
<keyword evidence="2 5" id="KW-0238">DNA-binding</keyword>
<evidence type="ECO:0000313" key="5">
    <source>
        <dbReference type="EMBL" id="SHE99118.1"/>
    </source>
</evidence>
<gene>
    <name evidence="5" type="ORF">SAMN02745158_02174</name>
</gene>
<organism evidence="5 6">
    <name type="scientific">Lactonifactor longoviformis DSM 17459</name>
    <dbReference type="NCBI Taxonomy" id="1122155"/>
    <lineage>
        <taxon>Bacteria</taxon>
        <taxon>Bacillati</taxon>
        <taxon>Bacillota</taxon>
        <taxon>Clostridia</taxon>
        <taxon>Eubacteriales</taxon>
        <taxon>Clostridiaceae</taxon>
        <taxon>Lactonifactor</taxon>
    </lineage>
</organism>
<dbReference type="RefSeq" id="WP_072851578.1">
    <property type="nucleotide sequence ID" value="NZ_FQVI01000010.1"/>
</dbReference>
<dbReference type="InterPro" id="IPR010982">
    <property type="entry name" value="Lambda_DNA-bd_dom_sf"/>
</dbReference>
<evidence type="ECO:0000259" key="4">
    <source>
        <dbReference type="PROSITE" id="PS50943"/>
    </source>
</evidence>
<evidence type="ECO:0000256" key="1">
    <source>
        <dbReference type="ARBA" id="ARBA00023015"/>
    </source>
</evidence>
<dbReference type="Proteomes" id="UP000184245">
    <property type="component" value="Unassembled WGS sequence"/>
</dbReference>
<protein>
    <submittedName>
        <fullName evidence="5">DNA-binding transcriptional regulator, XRE-family HTH domain</fullName>
    </submittedName>
</protein>
<dbReference type="PANTHER" id="PTHR46797:SF23">
    <property type="entry name" value="HTH-TYPE TRANSCRIPTIONAL REGULATOR SUTR"/>
    <property type="match status" value="1"/>
</dbReference>
<evidence type="ECO:0000313" key="6">
    <source>
        <dbReference type="Proteomes" id="UP000184245"/>
    </source>
</evidence>
<dbReference type="OrthoDB" id="6386941at2"/>
<dbReference type="SUPFAM" id="SSF47413">
    <property type="entry name" value="lambda repressor-like DNA-binding domains"/>
    <property type="match status" value="1"/>
</dbReference>
<evidence type="ECO:0000256" key="2">
    <source>
        <dbReference type="ARBA" id="ARBA00023125"/>
    </source>
</evidence>
<name>A0A1M4Y0A2_9CLOT</name>
<dbReference type="GO" id="GO:0005829">
    <property type="term" value="C:cytosol"/>
    <property type="evidence" value="ECO:0007669"/>
    <property type="project" value="TreeGrafter"/>
</dbReference>
<dbReference type="CDD" id="cd00093">
    <property type="entry name" value="HTH_XRE"/>
    <property type="match status" value="1"/>
</dbReference>
<dbReference type="InterPro" id="IPR050807">
    <property type="entry name" value="TransReg_Diox_bact_type"/>
</dbReference>
<dbReference type="Gene3D" id="1.10.260.40">
    <property type="entry name" value="lambda repressor-like DNA-binding domains"/>
    <property type="match status" value="1"/>
</dbReference>
<dbReference type="GO" id="GO:0003677">
    <property type="term" value="F:DNA binding"/>
    <property type="evidence" value="ECO:0007669"/>
    <property type="project" value="UniProtKB-KW"/>
</dbReference>
<feature type="domain" description="HTH cro/C1-type" evidence="4">
    <location>
        <begin position="16"/>
        <end position="70"/>
    </location>
</feature>
<evidence type="ECO:0000256" key="3">
    <source>
        <dbReference type="ARBA" id="ARBA00023163"/>
    </source>
</evidence>
<dbReference type="PROSITE" id="PS50943">
    <property type="entry name" value="HTH_CROC1"/>
    <property type="match status" value="1"/>
</dbReference>
<dbReference type="STRING" id="1122155.SAMN02745158_02174"/>